<name>A0A0A8X0B0_MESS1</name>
<comment type="caution">
    <text evidence="11">The sequence shown here is derived from an EMBL/GenBank/DDBJ whole genome shotgun (WGS) entry which is preliminary data.</text>
</comment>
<gene>
    <name evidence="11" type="ORF">SAMD00020551_0566</name>
</gene>
<dbReference type="InterPro" id="IPR024370">
    <property type="entry name" value="PBP_domain"/>
</dbReference>
<dbReference type="SUPFAM" id="SSF53850">
    <property type="entry name" value="Periplasmic binding protein-like II"/>
    <property type="match status" value="1"/>
</dbReference>
<reference evidence="11 12" key="1">
    <citation type="submission" date="2013-06" db="EMBL/GenBank/DDBJ databases">
        <title>Whole genome shotgun sequence of Bacillus selenatarsenatis SF-1.</title>
        <authorList>
            <person name="Kuroda M."/>
            <person name="Sei K."/>
            <person name="Yamashita M."/>
            <person name="Ike M."/>
        </authorList>
    </citation>
    <scope>NUCLEOTIDE SEQUENCE [LARGE SCALE GENOMIC DNA]</scope>
    <source>
        <strain evidence="11 12">SF-1</strain>
    </source>
</reference>
<dbReference type="InterPro" id="IPR050811">
    <property type="entry name" value="Phosphate_ABC_transporter"/>
</dbReference>
<dbReference type="PANTHER" id="PTHR30570">
    <property type="entry name" value="PERIPLASMIC PHOSPHATE BINDING COMPONENT OF PHOSPHATE ABC TRANSPORTER"/>
    <property type="match status" value="1"/>
</dbReference>
<evidence type="ECO:0000256" key="5">
    <source>
        <dbReference type="ARBA" id="ARBA00022592"/>
    </source>
</evidence>
<dbReference type="GO" id="GO:0006817">
    <property type="term" value="P:phosphate ion transport"/>
    <property type="evidence" value="ECO:0007669"/>
    <property type="project" value="UniProtKB-KW"/>
</dbReference>
<comment type="function">
    <text evidence="1">Part of the ABC transporter complex PstSACB involved in phosphate import.</text>
</comment>
<evidence type="ECO:0000259" key="10">
    <source>
        <dbReference type="Pfam" id="PF12849"/>
    </source>
</evidence>
<comment type="similarity">
    <text evidence="3">Belongs to the PstS family.</text>
</comment>
<evidence type="ECO:0000313" key="11">
    <source>
        <dbReference type="EMBL" id="GAM12432.1"/>
    </source>
</evidence>
<evidence type="ECO:0000256" key="2">
    <source>
        <dbReference type="ARBA" id="ARBA00004193"/>
    </source>
</evidence>
<dbReference type="AlphaFoldDB" id="A0A0A8X0B0"/>
<keyword evidence="12" id="KW-1185">Reference proteome</keyword>
<evidence type="ECO:0000256" key="1">
    <source>
        <dbReference type="ARBA" id="ARBA00002841"/>
    </source>
</evidence>
<dbReference type="OrthoDB" id="9790048at2"/>
<evidence type="ECO:0000256" key="3">
    <source>
        <dbReference type="ARBA" id="ARBA00008725"/>
    </source>
</evidence>
<sequence length="485" mass="53944">MKKDSGFLIIYLVIMPLFLSLLGFAVLSIERFGPPALLGIISIVAMIIGFRFGKRPQAKTLYGRYLPIYTPLLLTVLLAAVGMIISKGFFGHQVWVVFVFTLFPFLPNSFLSAMMGQFIYIFAVPFAYYLFFLIGYIVSERRTKSKVTFRKLNLFAGIGIIVLLLAVIGSIHIERSKHILPPSYGFDYGNGFSSVDLEPYYVTNPNNILPKLQEPASFSVETQSEMPILDGAEAAYPVYAAFANATYIDIKNNNALPSGEEIVSFTNTIYAFERLVSGEVDIFFGAQPSASQQSLAESRGKELVLTPIGKEAFVFFVNEKNPVESLSSEHIKSIYSGKITNWNEVGGEDNKIMAFQRPADSGSQTIMEKFMGDTPLVPALKEEVAGMGDVMEEVASYRNYNNSIGYSFRFFTTGMNPNEKIKLISLNGVEPSPENIASGKYPYVVNLYAITVKDNPKKSVQPMLEWMQGPEGQKLLEEIGYIPLH</sequence>
<evidence type="ECO:0000256" key="4">
    <source>
        <dbReference type="ARBA" id="ARBA00011529"/>
    </source>
</evidence>
<dbReference type="RefSeq" id="WP_041964378.1">
    <property type="nucleotide sequence ID" value="NZ_BASE01000012.1"/>
</dbReference>
<keyword evidence="8" id="KW-0449">Lipoprotein</keyword>
<dbReference type="GO" id="GO:0005886">
    <property type="term" value="C:plasma membrane"/>
    <property type="evidence" value="ECO:0007669"/>
    <property type="project" value="UniProtKB-SubCell"/>
</dbReference>
<keyword evidence="9" id="KW-1133">Transmembrane helix</keyword>
<proteinExistence type="inferred from homology"/>
<feature type="transmembrane region" description="Helical" evidence="9">
    <location>
        <begin position="35"/>
        <end position="53"/>
    </location>
</feature>
<feature type="transmembrane region" description="Helical" evidence="9">
    <location>
        <begin position="65"/>
        <end position="86"/>
    </location>
</feature>
<organism evidence="11 12">
    <name type="scientific">Mesobacillus selenatarsenatis (strain DSM 18680 / JCM 14380 / FERM P-15431 / SF-1)</name>
    <dbReference type="NCBI Taxonomy" id="1321606"/>
    <lineage>
        <taxon>Bacteria</taxon>
        <taxon>Bacillati</taxon>
        <taxon>Bacillota</taxon>
        <taxon>Bacilli</taxon>
        <taxon>Bacillales</taxon>
        <taxon>Bacillaceae</taxon>
        <taxon>Mesobacillus</taxon>
    </lineage>
</organism>
<feature type="domain" description="PBP" evidence="10">
    <location>
        <begin position="231"/>
        <end position="467"/>
    </location>
</feature>
<evidence type="ECO:0000256" key="9">
    <source>
        <dbReference type="SAM" id="Phobius"/>
    </source>
</evidence>
<protein>
    <submittedName>
        <fullName evidence="11">Phosphate ABC transporter, periplasmic phosphate-binding protein PstS</fullName>
    </submittedName>
</protein>
<keyword evidence="7" id="KW-0564">Palmitate</keyword>
<keyword evidence="6" id="KW-0732">Signal</keyword>
<keyword evidence="9" id="KW-0812">Transmembrane</keyword>
<comment type="subunit">
    <text evidence="4">The complex is composed of two ATP-binding proteins (PstB), two transmembrane proteins (PstC and PstA) and a solute-binding protein (PstS).</text>
</comment>
<dbReference type="Pfam" id="PF12849">
    <property type="entry name" value="PBP_like_2"/>
    <property type="match status" value="1"/>
</dbReference>
<dbReference type="Gene3D" id="3.40.190.10">
    <property type="entry name" value="Periplasmic binding protein-like II"/>
    <property type="match status" value="2"/>
</dbReference>
<evidence type="ECO:0000256" key="8">
    <source>
        <dbReference type="ARBA" id="ARBA00023288"/>
    </source>
</evidence>
<dbReference type="PANTHER" id="PTHR30570:SF1">
    <property type="entry name" value="PHOSPHATE-BINDING PROTEIN PSTS"/>
    <property type="match status" value="1"/>
</dbReference>
<keyword evidence="9" id="KW-0472">Membrane</keyword>
<accession>A0A0A8X0B0</accession>
<evidence type="ECO:0000256" key="6">
    <source>
        <dbReference type="ARBA" id="ARBA00022729"/>
    </source>
</evidence>
<dbReference type="STRING" id="1321606.SAMD00020551_0566"/>
<evidence type="ECO:0000256" key="7">
    <source>
        <dbReference type="ARBA" id="ARBA00023139"/>
    </source>
</evidence>
<feature type="transmembrane region" description="Helical" evidence="9">
    <location>
        <begin position="7"/>
        <end position="29"/>
    </location>
</feature>
<dbReference type="EMBL" id="BASE01000012">
    <property type="protein sequence ID" value="GAM12432.1"/>
    <property type="molecule type" value="Genomic_DNA"/>
</dbReference>
<feature type="transmembrane region" description="Helical" evidence="9">
    <location>
        <begin position="154"/>
        <end position="173"/>
    </location>
</feature>
<keyword evidence="5" id="KW-0592">Phosphate transport</keyword>
<keyword evidence="5" id="KW-0813">Transport</keyword>
<comment type="subcellular location">
    <subcellularLocation>
        <location evidence="2">Cell membrane</location>
        <topology evidence="2">Lipid-anchor</topology>
    </subcellularLocation>
</comment>
<feature type="transmembrane region" description="Helical" evidence="9">
    <location>
        <begin position="118"/>
        <end position="139"/>
    </location>
</feature>
<dbReference type="Proteomes" id="UP000031014">
    <property type="component" value="Unassembled WGS sequence"/>
</dbReference>
<evidence type="ECO:0000313" key="12">
    <source>
        <dbReference type="Proteomes" id="UP000031014"/>
    </source>
</evidence>